<name>A0ABR1XP59_9PEZI</name>
<accession>A0ABR1XP59</accession>
<dbReference type="EMBL" id="JBBWUH010000007">
    <property type="protein sequence ID" value="KAK8161919.1"/>
    <property type="molecule type" value="Genomic_DNA"/>
</dbReference>
<feature type="compositionally biased region" description="Basic and acidic residues" evidence="1">
    <location>
        <begin position="487"/>
        <end position="502"/>
    </location>
</feature>
<reference evidence="2 3" key="1">
    <citation type="journal article" date="2022" name="G3 (Bethesda)">
        <title>Enemy or ally: a genomic approach to elucidate the lifestyle of Phyllosticta citrichinaensis.</title>
        <authorList>
            <person name="Buijs V.A."/>
            <person name="Groenewald J.Z."/>
            <person name="Haridas S."/>
            <person name="LaButti K.M."/>
            <person name="Lipzen A."/>
            <person name="Martin F.M."/>
            <person name="Barry K."/>
            <person name="Grigoriev I.V."/>
            <person name="Crous P.W."/>
            <person name="Seidl M.F."/>
        </authorList>
    </citation>
    <scope>NUCLEOTIDE SEQUENCE [LARGE SCALE GENOMIC DNA]</scope>
    <source>
        <strain evidence="2 3">CBS 129764</strain>
    </source>
</reference>
<organism evidence="2 3">
    <name type="scientific">Phyllosticta citrichinensis</name>
    <dbReference type="NCBI Taxonomy" id="1130410"/>
    <lineage>
        <taxon>Eukaryota</taxon>
        <taxon>Fungi</taxon>
        <taxon>Dikarya</taxon>
        <taxon>Ascomycota</taxon>
        <taxon>Pezizomycotina</taxon>
        <taxon>Dothideomycetes</taxon>
        <taxon>Dothideomycetes incertae sedis</taxon>
        <taxon>Botryosphaeriales</taxon>
        <taxon>Phyllostictaceae</taxon>
        <taxon>Phyllosticta</taxon>
    </lineage>
</organism>
<evidence type="ECO:0000256" key="1">
    <source>
        <dbReference type="SAM" id="MobiDB-lite"/>
    </source>
</evidence>
<comment type="caution">
    <text evidence="2">The sequence shown here is derived from an EMBL/GenBank/DDBJ whole genome shotgun (WGS) entry which is preliminary data.</text>
</comment>
<dbReference type="InterPro" id="IPR005024">
    <property type="entry name" value="Snf7_fam"/>
</dbReference>
<evidence type="ECO:0000313" key="3">
    <source>
        <dbReference type="Proteomes" id="UP001456524"/>
    </source>
</evidence>
<protein>
    <submittedName>
        <fullName evidence="2">Snf7-domain-containing protein</fullName>
    </submittedName>
</protein>
<gene>
    <name evidence="2" type="ORF">IWX90DRAFT_458486</name>
</gene>
<feature type="compositionally biased region" description="Basic and acidic residues" evidence="1">
    <location>
        <begin position="398"/>
        <end position="458"/>
    </location>
</feature>
<dbReference type="PANTHER" id="PTHR22761:SF18">
    <property type="entry name" value="SORTING PROTEIN SNF7 FAMILY PROTEIN, PUTATIVE (AFU_ORTHOLOGUE AFUA_2G16692)-RELATED"/>
    <property type="match status" value="1"/>
</dbReference>
<evidence type="ECO:0000313" key="2">
    <source>
        <dbReference type="EMBL" id="KAK8161919.1"/>
    </source>
</evidence>
<dbReference type="Gene3D" id="6.10.140.1230">
    <property type="match status" value="1"/>
</dbReference>
<keyword evidence="3" id="KW-1185">Reference proteome</keyword>
<dbReference type="Pfam" id="PF03357">
    <property type="entry name" value="Snf7"/>
    <property type="match status" value="1"/>
</dbReference>
<sequence>MSQLLKFILENEEAFKSRGRLSSLYSDFRIQQATNPDGYHANLSAWRKALIDASRAGLISSQTGANNLLTLGTGDQLLRELSTKEWGQPLALAAVIQDAVARKELIPLKDFMTAKTSIYSWNWGSIPWSVLSWGLHQLGVLGNGSPDRLVSGEFVVMANLEAAASAIISQTNSVKSPIDLIYNLDTFASTYSHALSPSHDLSSTDLSILLTHLSRDKAALSYDPTTQTIKLKPASAAHPEPVTQHDITIAHLRSLIANLSTQLPALTARITECDNAARSAVAAKSTAAARAALRSKKLAESALTRRADTLAQLETVFARIEEAADQVEVVRAMEASAGVLKSLNAQVGGAEGVEEVVERLRDEMGRVDEVSALVGEVGREGPAGAVVDEEDVEAEFAELERAERERREAEEAERTRRRLQELDALEAERKRRERERERERAERSDGAKDQERGEKTQGEEEELLQASQELGRMSLDDERPSQSSGKLADREERQKEAPSRAQ</sequence>
<dbReference type="Proteomes" id="UP001456524">
    <property type="component" value="Unassembled WGS sequence"/>
</dbReference>
<dbReference type="PANTHER" id="PTHR22761">
    <property type="entry name" value="CHARGED MULTIVESICULAR BODY PROTEIN"/>
    <property type="match status" value="1"/>
</dbReference>
<feature type="region of interest" description="Disordered" evidence="1">
    <location>
        <begin position="398"/>
        <end position="502"/>
    </location>
</feature>
<proteinExistence type="predicted"/>